<dbReference type="PIRSF" id="PIRSF011489">
    <property type="entry name" value="DUF479"/>
    <property type="match status" value="1"/>
</dbReference>
<sequence>MNYLAHLYLSGPAAGIKVGNFIGDYVKGSRHNRYAPEIQKGILMHRQIDSFMDSHPVARESAAVFKPQYRRYASVVIDIIYDHLLAANWSRYSEASLHHFVSDAHKILLKHYFILPGVVKQFLPFLIKSRRMEHYRLTSGVERTLKIMAAHSSLPDHSQWAIEQLHTHYDVLNQQFNSFFEEVMVMCELYLAEELIQKQAI</sequence>
<dbReference type="GO" id="GO:0006633">
    <property type="term" value="P:fatty acid biosynthetic process"/>
    <property type="evidence" value="ECO:0007669"/>
    <property type="project" value="InterPro"/>
</dbReference>
<dbReference type="OrthoDB" id="8442777at2"/>
<keyword evidence="2" id="KW-0378">Hydrolase</keyword>
<evidence type="ECO:0000313" key="5">
    <source>
        <dbReference type="Proteomes" id="UP000032900"/>
    </source>
</evidence>
<reference evidence="4 5" key="1">
    <citation type="journal article" date="2015" name="Microbes Environ.">
        <title>Distribution and evolution of nitrogen fixation genes in the phylum bacteroidetes.</title>
        <authorList>
            <person name="Inoue J."/>
            <person name="Oshima K."/>
            <person name="Suda W."/>
            <person name="Sakamoto M."/>
            <person name="Iino T."/>
            <person name="Noda S."/>
            <person name="Hongoh Y."/>
            <person name="Hattori M."/>
            <person name="Ohkuma M."/>
        </authorList>
    </citation>
    <scope>NUCLEOTIDE SEQUENCE [LARGE SCALE GENOMIC DNA]</scope>
    <source>
        <strain evidence="4">JCM 15548</strain>
    </source>
</reference>
<dbReference type="Proteomes" id="UP000032900">
    <property type="component" value="Unassembled WGS sequence"/>
</dbReference>
<dbReference type="RefSeq" id="WP_062122761.1">
    <property type="nucleotide sequence ID" value="NZ_BAZW01000006.1"/>
</dbReference>
<keyword evidence="5" id="KW-1185">Reference proteome</keyword>
<keyword evidence="1" id="KW-0444">Lipid biosynthesis</keyword>
<dbReference type="EMBL" id="BAZW01000006">
    <property type="protein sequence ID" value="GAO28986.1"/>
    <property type="molecule type" value="Genomic_DNA"/>
</dbReference>
<keyword evidence="3" id="KW-0443">Lipid metabolism</keyword>
<dbReference type="Pfam" id="PF04336">
    <property type="entry name" value="ACP_PD"/>
    <property type="match status" value="1"/>
</dbReference>
<accession>A0A0E9LV44</accession>
<evidence type="ECO:0000256" key="3">
    <source>
        <dbReference type="ARBA" id="ARBA00023098"/>
    </source>
</evidence>
<dbReference type="InterPro" id="IPR007431">
    <property type="entry name" value="ACP_PD"/>
</dbReference>
<organism evidence="4 5">
    <name type="scientific">Geofilum rubicundum JCM 15548</name>
    <dbReference type="NCBI Taxonomy" id="1236989"/>
    <lineage>
        <taxon>Bacteria</taxon>
        <taxon>Pseudomonadati</taxon>
        <taxon>Bacteroidota</taxon>
        <taxon>Bacteroidia</taxon>
        <taxon>Marinilabiliales</taxon>
        <taxon>Marinilabiliaceae</taxon>
        <taxon>Geofilum</taxon>
    </lineage>
</organism>
<protein>
    <submittedName>
        <fullName evidence="4">Acyl carrier protein phosphodiesterase</fullName>
    </submittedName>
</protein>
<proteinExistence type="predicted"/>
<dbReference type="PANTHER" id="PTHR38764:SF1">
    <property type="entry name" value="ACYL CARRIER PROTEIN PHOSPHODIESTERASE"/>
    <property type="match status" value="1"/>
</dbReference>
<dbReference type="GO" id="GO:0008770">
    <property type="term" value="F:[acyl-carrier-protein] phosphodiesterase activity"/>
    <property type="evidence" value="ECO:0007669"/>
    <property type="project" value="InterPro"/>
</dbReference>
<comment type="caution">
    <text evidence="4">The sequence shown here is derived from an EMBL/GenBank/DDBJ whole genome shotgun (WGS) entry which is preliminary data.</text>
</comment>
<evidence type="ECO:0000313" key="4">
    <source>
        <dbReference type="EMBL" id="GAO28986.1"/>
    </source>
</evidence>
<dbReference type="AlphaFoldDB" id="A0A0E9LV44"/>
<dbReference type="STRING" id="1236989.JCM15548_11137"/>
<dbReference type="PANTHER" id="PTHR38764">
    <property type="entry name" value="ACYL CARRIER PROTEIN PHOSPHODIESTERASE"/>
    <property type="match status" value="1"/>
</dbReference>
<gene>
    <name evidence="4" type="ORF">JCM15548_11137</name>
</gene>
<evidence type="ECO:0000256" key="2">
    <source>
        <dbReference type="ARBA" id="ARBA00022801"/>
    </source>
</evidence>
<name>A0A0E9LV44_9BACT</name>
<evidence type="ECO:0000256" key="1">
    <source>
        <dbReference type="ARBA" id="ARBA00022516"/>
    </source>
</evidence>